<gene>
    <name evidence="3" type="ORF">D9619_011147</name>
</gene>
<feature type="region of interest" description="Disordered" evidence="1">
    <location>
        <begin position="108"/>
        <end position="163"/>
    </location>
</feature>
<evidence type="ECO:0000313" key="4">
    <source>
        <dbReference type="Proteomes" id="UP000567179"/>
    </source>
</evidence>
<dbReference type="InterPro" id="IPR041670">
    <property type="entry name" value="Znf-CCHC_6"/>
</dbReference>
<accession>A0A8H5F5D1</accession>
<reference evidence="3 4" key="1">
    <citation type="journal article" date="2020" name="ISME J.">
        <title>Uncovering the hidden diversity of litter-decomposition mechanisms in mushroom-forming fungi.</title>
        <authorList>
            <person name="Floudas D."/>
            <person name="Bentzer J."/>
            <person name="Ahren D."/>
            <person name="Johansson T."/>
            <person name="Persson P."/>
            <person name="Tunlid A."/>
        </authorList>
    </citation>
    <scope>NUCLEOTIDE SEQUENCE [LARGE SCALE GENOMIC DNA]</scope>
    <source>
        <strain evidence="3 4">CBS 101986</strain>
    </source>
</reference>
<dbReference type="EMBL" id="JAACJJ010000016">
    <property type="protein sequence ID" value="KAF5324266.1"/>
    <property type="molecule type" value="Genomic_DNA"/>
</dbReference>
<proteinExistence type="predicted"/>
<protein>
    <recommendedName>
        <fullName evidence="2">Zinc knuckle domain-containing protein</fullName>
    </recommendedName>
</protein>
<comment type="caution">
    <text evidence="3">The sequence shown here is derived from an EMBL/GenBank/DDBJ whole genome shotgun (WGS) entry which is preliminary data.</text>
</comment>
<organism evidence="3 4">
    <name type="scientific">Psilocybe cf. subviscida</name>
    <dbReference type="NCBI Taxonomy" id="2480587"/>
    <lineage>
        <taxon>Eukaryota</taxon>
        <taxon>Fungi</taxon>
        <taxon>Dikarya</taxon>
        <taxon>Basidiomycota</taxon>
        <taxon>Agaricomycotina</taxon>
        <taxon>Agaricomycetes</taxon>
        <taxon>Agaricomycetidae</taxon>
        <taxon>Agaricales</taxon>
        <taxon>Agaricineae</taxon>
        <taxon>Strophariaceae</taxon>
        <taxon>Psilocybe</taxon>
    </lineage>
</organism>
<name>A0A8H5F5D1_9AGAR</name>
<dbReference type="Proteomes" id="UP000567179">
    <property type="component" value="Unassembled WGS sequence"/>
</dbReference>
<feature type="compositionally biased region" description="Polar residues" evidence="1">
    <location>
        <begin position="124"/>
        <end position="133"/>
    </location>
</feature>
<evidence type="ECO:0000256" key="1">
    <source>
        <dbReference type="SAM" id="MobiDB-lite"/>
    </source>
</evidence>
<dbReference type="Gene3D" id="4.10.60.10">
    <property type="entry name" value="Zinc finger, CCHC-type"/>
    <property type="match status" value="1"/>
</dbReference>
<dbReference type="OrthoDB" id="2803597at2759"/>
<sequence>MPYESGGLKHSGSLGSLPMGFFGPNLILSDKLLVRIVMLARDRANKIPDIDALAHQTNWIHAKKYGTDILLYVTCWYPPPAPPAPPPPPPQGGSLANLNTNLVAAAPLQPQPSNEKRSRKCSACGSTTHNARNSICPKHPSRNAPSADQENIPPSASTPTIGKQKCSKCNNYGHNARNRRMCPMQQTAGTNLTMAS</sequence>
<dbReference type="Pfam" id="PF15288">
    <property type="entry name" value="zf-CCHC_6"/>
    <property type="match status" value="1"/>
</dbReference>
<feature type="compositionally biased region" description="Polar residues" evidence="1">
    <location>
        <begin position="143"/>
        <end position="163"/>
    </location>
</feature>
<evidence type="ECO:0000313" key="3">
    <source>
        <dbReference type="EMBL" id="KAF5324266.1"/>
    </source>
</evidence>
<dbReference type="AlphaFoldDB" id="A0A8H5F5D1"/>
<feature type="domain" description="Zinc knuckle" evidence="2">
    <location>
        <begin position="164"/>
        <end position="189"/>
    </location>
</feature>
<keyword evidence="4" id="KW-1185">Reference proteome</keyword>
<evidence type="ECO:0000259" key="2">
    <source>
        <dbReference type="Pfam" id="PF15288"/>
    </source>
</evidence>